<gene>
    <name evidence="8" type="primary">BI-1</name>
    <name evidence="8" type="ORF">GGI25_005691</name>
</gene>
<organism evidence="8 9">
    <name type="scientific">Coemansia spiralis</name>
    <dbReference type="NCBI Taxonomy" id="417178"/>
    <lineage>
        <taxon>Eukaryota</taxon>
        <taxon>Fungi</taxon>
        <taxon>Fungi incertae sedis</taxon>
        <taxon>Zoopagomycota</taxon>
        <taxon>Kickxellomycotina</taxon>
        <taxon>Kickxellomycetes</taxon>
        <taxon>Kickxellales</taxon>
        <taxon>Kickxellaceae</taxon>
        <taxon>Coemansia</taxon>
    </lineage>
</organism>
<comment type="caution">
    <text evidence="8">The sequence shown here is derived from an EMBL/GenBank/DDBJ whole genome shotgun (WGS) entry which is preliminary data.</text>
</comment>
<feature type="region of interest" description="Disordered" evidence="7">
    <location>
        <begin position="233"/>
        <end position="263"/>
    </location>
</feature>
<feature type="transmembrane region" description="Helical" evidence="6">
    <location>
        <begin position="168"/>
        <end position="187"/>
    </location>
</feature>
<evidence type="ECO:0000313" key="8">
    <source>
        <dbReference type="EMBL" id="KAJ2670897.1"/>
    </source>
</evidence>
<dbReference type="OrthoDB" id="1277691at2759"/>
<dbReference type="EMBL" id="JANBTW010000114">
    <property type="protein sequence ID" value="KAJ2670897.1"/>
    <property type="molecule type" value="Genomic_DNA"/>
</dbReference>
<proteinExistence type="inferred from homology"/>
<dbReference type="InterPro" id="IPR006214">
    <property type="entry name" value="Bax_inhibitor_1-related"/>
</dbReference>
<evidence type="ECO:0000256" key="6">
    <source>
        <dbReference type="RuleBase" id="RU004379"/>
    </source>
</evidence>
<name>A0A9W8FY81_9FUNG</name>
<evidence type="ECO:0000256" key="3">
    <source>
        <dbReference type="ARBA" id="ARBA00022692"/>
    </source>
</evidence>
<evidence type="ECO:0000256" key="4">
    <source>
        <dbReference type="ARBA" id="ARBA00022989"/>
    </source>
</evidence>
<evidence type="ECO:0000256" key="7">
    <source>
        <dbReference type="SAM" id="MobiDB-lite"/>
    </source>
</evidence>
<evidence type="ECO:0000256" key="1">
    <source>
        <dbReference type="ARBA" id="ARBA00004141"/>
    </source>
</evidence>
<comment type="subcellular location">
    <subcellularLocation>
        <location evidence="1">Membrane</location>
        <topology evidence="1">Multi-pass membrane protein</topology>
    </subcellularLocation>
</comment>
<dbReference type="GO" id="GO:0016020">
    <property type="term" value="C:membrane"/>
    <property type="evidence" value="ECO:0007669"/>
    <property type="project" value="UniProtKB-SubCell"/>
</dbReference>
<feature type="transmembrane region" description="Helical" evidence="6">
    <location>
        <begin position="140"/>
        <end position="162"/>
    </location>
</feature>
<feature type="transmembrane region" description="Helical" evidence="6">
    <location>
        <begin position="113"/>
        <end position="133"/>
    </location>
</feature>
<dbReference type="Proteomes" id="UP001151518">
    <property type="component" value="Unassembled WGS sequence"/>
</dbReference>
<reference evidence="8" key="1">
    <citation type="submission" date="2022-07" db="EMBL/GenBank/DDBJ databases">
        <title>Phylogenomic reconstructions and comparative analyses of Kickxellomycotina fungi.</title>
        <authorList>
            <person name="Reynolds N.K."/>
            <person name="Stajich J.E."/>
            <person name="Barry K."/>
            <person name="Grigoriev I.V."/>
            <person name="Crous P."/>
            <person name="Smith M.E."/>
        </authorList>
    </citation>
    <scope>NUCLEOTIDE SEQUENCE</scope>
    <source>
        <strain evidence="8">NRRL 3115</strain>
    </source>
</reference>
<feature type="transmembrane region" description="Helical" evidence="6">
    <location>
        <begin position="84"/>
        <end position="101"/>
    </location>
</feature>
<evidence type="ECO:0000256" key="2">
    <source>
        <dbReference type="ARBA" id="ARBA00010350"/>
    </source>
</evidence>
<feature type="transmembrane region" description="Helical" evidence="6">
    <location>
        <begin position="54"/>
        <end position="72"/>
    </location>
</feature>
<sequence length="271" mass="30146">MTEGNIFSIFSETENLGPRVQRQLLDVYLTLTLNMACCIFGCYVASRVPALGDYGLFTFIAAAAGAMAIYLMAPIKQNLQKRCVILWSVSWLVGTLLQNAIEPLMYYGDEAIVYTALGSTLTLFASFSIATMISSRRRVIYLLGAATFTIASLSWVSLLTFFYPTRMLNSFVLLIGLATACISVVVHTRNILDEARMGGDLDPVTHSLQLFGDALTIFIRLIVLLSNEKRRREEDGNGKHNKQRQRGRSGCRFKAHPSPDTSFGKTWSINF</sequence>
<keyword evidence="5 6" id="KW-0472">Membrane</keyword>
<dbReference type="AlphaFoldDB" id="A0A9W8FY81"/>
<keyword evidence="4 6" id="KW-1133">Transmembrane helix</keyword>
<protein>
    <submittedName>
        <fullName evidence="8">Inhibitor of apoptosis-promoting Bax1-related protein</fullName>
    </submittedName>
</protein>
<dbReference type="Pfam" id="PF01027">
    <property type="entry name" value="Bax1-I"/>
    <property type="match status" value="1"/>
</dbReference>
<dbReference type="PANTHER" id="PTHR23291:SF32">
    <property type="entry name" value="BAX INHIBITOR 1"/>
    <property type="match status" value="1"/>
</dbReference>
<feature type="transmembrane region" description="Helical" evidence="6">
    <location>
        <begin position="27"/>
        <end position="48"/>
    </location>
</feature>
<accession>A0A9W8FY81</accession>
<keyword evidence="3 6" id="KW-0812">Transmembrane</keyword>
<evidence type="ECO:0000313" key="9">
    <source>
        <dbReference type="Proteomes" id="UP001151518"/>
    </source>
</evidence>
<evidence type="ECO:0000256" key="5">
    <source>
        <dbReference type="ARBA" id="ARBA00023136"/>
    </source>
</evidence>
<dbReference type="PANTHER" id="PTHR23291">
    <property type="entry name" value="BAX INHIBITOR-RELATED"/>
    <property type="match status" value="1"/>
</dbReference>
<comment type="similarity">
    <text evidence="2 6">Belongs to the BI1 family.</text>
</comment>
<feature type="compositionally biased region" description="Basic residues" evidence="7">
    <location>
        <begin position="239"/>
        <end position="255"/>
    </location>
</feature>